<evidence type="ECO:0000313" key="1">
    <source>
        <dbReference type="EMBL" id="GAF70765.1"/>
    </source>
</evidence>
<proteinExistence type="predicted"/>
<organism evidence="1">
    <name type="scientific">marine sediment metagenome</name>
    <dbReference type="NCBI Taxonomy" id="412755"/>
    <lineage>
        <taxon>unclassified sequences</taxon>
        <taxon>metagenomes</taxon>
        <taxon>ecological metagenomes</taxon>
    </lineage>
</organism>
<dbReference type="AlphaFoldDB" id="X0T3Y0"/>
<accession>X0T3Y0</accession>
<comment type="caution">
    <text evidence="1">The sequence shown here is derived from an EMBL/GenBank/DDBJ whole genome shotgun (WGS) entry which is preliminary data.</text>
</comment>
<dbReference type="EMBL" id="BARS01005271">
    <property type="protein sequence ID" value="GAF70765.1"/>
    <property type="molecule type" value="Genomic_DNA"/>
</dbReference>
<protein>
    <submittedName>
        <fullName evidence="1">Uncharacterized protein</fullName>
    </submittedName>
</protein>
<name>X0T3Y0_9ZZZZ</name>
<reference evidence="1" key="1">
    <citation type="journal article" date="2014" name="Front. Microbiol.">
        <title>High frequency of phylogenetically diverse reductive dehalogenase-homologous genes in deep subseafloor sedimentary metagenomes.</title>
        <authorList>
            <person name="Kawai M."/>
            <person name="Futagami T."/>
            <person name="Toyoda A."/>
            <person name="Takaki Y."/>
            <person name="Nishi S."/>
            <person name="Hori S."/>
            <person name="Arai W."/>
            <person name="Tsubouchi T."/>
            <person name="Morono Y."/>
            <person name="Uchiyama I."/>
            <person name="Ito T."/>
            <person name="Fujiyama A."/>
            <person name="Inagaki F."/>
            <person name="Takami H."/>
        </authorList>
    </citation>
    <scope>NUCLEOTIDE SEQUENCE</scope>
    <source>
        <strain evidence="1">Expedition CK06-06</strain>
    </source>
</reference>
<gene>
    <name evidence="1" type="ORF">S01H1_10317</name>
</gene>
<sequence>MRAINQNKLKTKIMTFYYQTKTWNSQPQITEETINLWKHLAEKKNWRITQLPNGFYQTEYQDQNEETWNDVTRRETLEGAEQAIDSSVAHYAKKLEYVSGPKVVKTFK</sequence>